<dbReference type="RefSeq" id="WP_006590867.1">
    <property type="nucleotide sequence ID" value="NZ_BAHD01000004.1"/>
</dbReference>
<dbReference type="SUPFAM" id="SSF52540">
    <property type="entry name" value="P-loop containing nucleoside triphosphate hydrolases"/>
    <property type="match status" value="2"/>
</dbReference>
<dbReference type="GO" id="GO:0005524">
    <property type="term" value="F:ATP binding"/>
    <property type="evidence" value="ECO:0007669"/>
    <property type="project" value="UniProtKB-KW"/>
</dbReference>
<dbReference type="PROSITE" id="PS00211">
    <property type="entry name" value="ABC_TRANSPORTER_1"/>
    <property type="match status" value="2"/>
</dbReference>
<dbReference type="NCBIfam" id="NF007739">
    <property type="entry name" value="PRK10419.1"/>
    <property type="match status" value="2"/>
</dbReference>
<name>K6X6C0_9MICO</name>
<dbReference type="AlphaFoldDB" id="K6X6C0"/>
<dbReference type="SMART" id="SM00382">
    <property type="entry name" value="AAA"/>
    <property type="match status" value="2"/>
</dbReference>
<dbReference type="PANTHER" id="PTHR43776">
    <property type="entry name" value="TRANSPORT ATP-BINDING PROTEIN"/>
    <property type="match status" value="1"/>
</dbReference>
<accession>K6X6C0</accession>
<dbReference type="PANTHER" id="PTHR43776:SF7">
    <property type="entry name" value="D,D-DIPEPTIDE TRANSPORT ATP-BINDING PROTEIN DDPF-RELATED"/>
    <property type="match status" value="1"/>
</dbReference>
<evidence type="ECO:0000313" key="7">
    <source>
        <dbReference type="Proteomes" id="UP000008366"/>
    </source>
</evidence>
<dbReference type="GO" id="GO:0055085">
    <property type="term" value="P:transmembrane transport"/>
    <property type="evidence" value="ECO:0007669"/>
    <property type="project" value="UniProtKB-ARBA"/>
</dbReference>
<keyword evidence="7" id="KW-1185">Reference proteome</keyword>
<dbReference type="InterPro" id="IPR003593">
    <property type="entry name" value="AAA+_ATPase"/>
</dbReference>
<dbReference type="CDD" id="cd03257">
    <property type="entry name" value="ABC_NikE_OppD_transporters"/>
    <property type="match status" value="2"/>
</dbReference>
<evidence type="ECO:0000256" key="2">
    <source>
        <dbReference type="ARBA" id="ARBA00022448"/>
    </source>
</evidence>
<dbReference type="EMBL" id="BAHD01000004">
    <property type="protein sequence ID" value="GAB94334.1"/>
    <property type="molecule type" value="Genomic_DNA"/>
</dbReference>
<dbReference type="STRING" id="1184609.KILIM_004_01260"/>
<dbReference type="NCBIfam" id="NF008453">
    <property type="entry name" value="PRK11308.1"/>
    <property type="match status" value="2"/>
</dbReference>
<keyword evidence="3" id="KW-0547">Nucleotide-binding</keyword>
<dbReference type="PROSITE" id="PS50893">
    <property type="entry name" value="ABC_TRANSPORTER_2"/>
    <property type="match status" value="2"/>
</dbReference>
<reference evidence="6 7" key="1">
    <citation type="submission" date="2012-08" db="EMBL/GenBank/DDBJ databases">
        <title>Whole genome shotgun sequence of Kineosphaera limosa NBRC 100340.</title>
        <authorList>
            <person name="Yoshida I."/>
            <person name="Isaki S."/>
            <person name="Hosoyama A."/>
            <person name="Tsuchikane K."/>
            <person name="Katsumata H."/>
            <person name="Ando Y."/>
            <person name="Ohji S."/>
            <person name="Hamada M."/>
            <person name="Tamura T."/>
            <person name="Yamazoe A."/>
            <person name="Yamazaki S."/>
            <person name="Fujita N."/>
        </authorList>
    </citation>
    <scope>NUCLEOTIDE SEQUENCE [LARGE SCALE GENOMIC DNA]</scope>
    <source>
        <strain evidence="6 7">NBRC 100340</strain>
    </source>
</reference>
<dbReference type="Proteomes" id="UP000008366">
    <property type="component" value="Unassembled WGS sequence"/>
</dbReference>
<sequence length="582" mass="62142">MSGATANAGDLVLDVRGLSVQAGSTPLVREVDLRVARGERLGLIGESGSGKSLTALAVLGLLPEGLRSSGSVRLAGFDKDVVGASEAALCRLRGLQAAMVFQEPMTALNPTMRVGAQVAEVMTIHGVDARTARERAVRLLEQVRLPDPAGAARAYPHQLSGGQRQRVVLAIALANDPGLLICDEPTTALDVTVQAGVLDLIVSGAAARDAGMLFITHDLAVVATVCHRVAVMYRGRIVETGDVRAVFTDPQHEYTQQLVAASDLTAVDDDGRLLAGGPRRTDARRPRSVQEPVQDRVRGTQRTVLEVTDVVRHYRRPRTRLFTPAPVVEALRGVSLSVRRGERVGIVGESGCGKSTLLRIIAGLDRPTSGSVQVLGREIAGRSERRLRFVRDSLQLVFQDPMSSLDPRMRVADIVAEPLVAQGRGAERDRIPELLTAVGIEPDSARRYPHQFSGGQRQRISIARALSPDPDILVADEPVSALDVSVRAQVLNLIGDLVDDFGLTLLFVSHDLSVVRHTCERVIVMEAGQIVEEGPTAQVYDNPQHPYTQRLVASIPTLAGALAGIDAAQLAQAVASDSKAGS</sequence>
<dbReference type="InterPro" id="IPR017871">
    <property type="entry name" value="ABC_transporter-like_CS"/>
</dbReference>
<comment type="similarity">
    <text evidence="1">Belongs to the ABC transporter superfamily.</text>
</comment>
<dbReference type="OrthoDB" id="4008250at2"/>
<protein>
    <submittedName>
        <fullName evidence="6">Putative ABC transporter ATP-binding protein</fullName>
    </submittedName>
</protein>
<dbReference type="eggNOG" id="COG4172">
    <property type="taxonomic scope" value="Bacteria"/>
</dbReference>
<dbReference type="Pfam" id="PF00005">
    <property type="entry name" value="ABC_tran"/>
    <property type="match status" value="2"/>
</dbReference>
<dbReference type="Gene3D" id="3.40.50.300">
    <property type="entry name" value="P-loop containing nucleotide triphosphate hydrolases"/>
    <property type="match status" value="2"/>
</dbReference>
<keyword evidence="2" id="KW-0813">Transport</keyword>
<comment type="caution">
    <text evidence="6">The sequence shown here is derived from an EMBL/GenBank/DDBJ whole genome shotgun (WGS) entry which is preliminary data.</text>
</comment>
<keyword evidence="4 6" id="KW-0067">ATP-binding</keyword>
<feature type="domain" description="ABC transporter" evidence="5">
    <location>
        <begin position="13"/>
        <end position="259"/>
    </location>
</feature>
<gene>
    <name evidence="6" type="ORF">KILIM_004_01260</name>
</gene>
<evidence type="ECO:0000313" key="6">
    <source>
        <dbReference type="EMBL" id="GAB94334.1"/>
    </source>
</evidence>
<dbReference type="GO" id="GO:0016887">
    <property type="term" value="F:ATP hydrolysis activity"/>
    <property type="evidence" value="ECO:0007669"/>
    <property type="project" value="InterPro"/>
</dbReference>
<organism evidence="6 7">
    <name type="scientific">Kineosphaera limosa NBRC 100340</name>
    <dbReference type="NCBI Taxonomy" id="1184609"/>
    <lineage>
        <taxon>Bacteria</taxon>
        <taxon>Bacillati</taxon>
        <taxon>Actinomycetota</taxon>
        <taxon>Actinomycetes</taxon>
        <taxon>Micrococcales</taxon>
        <taxon>Dermatophilaceae</taxon>
        <taxon>Kineosphaera</taxon>
    </lineage>
</organism>
<evidence type="ECO:0000256" key="1">
    <source>
        <dbReference type="ARBA" id="ARBA00005417"/>
    </source>
</evidence>
<dbReference type="InterPro" id="IPR003439">
    <property type="entry name" value="ABC_transporter-like_ATP-bd"/>
</dbReference>
<evidence type="ECO:0000256" key="3">
    <source>
        <dbReference type="ARBA" id="ARBA00022741"/>
    </source>
</evidence>
<proteinExistence type="inferred from homology"/>
<evidence type="ECO:0000256" key="4">
    <source>
        <dbReference type="ARBA" id="ARBA00022840"/>
    </source>
</evidence>
<feature type="domain" description="ABC transporter" evidence="5">
    <location>
        <begin position="305"/>
        <end position="552"/>
    </location>
</feature>
<dbReference type="GO" id="GO:0015833">
    <property type="term" value="P:peptide transport"/>
    <property type="evidence" value="ECO:0007669"/>
    <property type="project" value="InterPro"/>
</dbReference>
<dbReference type="Pfam" id="PF08352">
    <property type="entry name" value="oligo_HPY"/>
    <property type="match status" value="2"/>
</dbReference>
<evidence type="ECO:0000259" key="5">
    <source>
        <dbReference type="PROSITE" id="PS50893"/>
    </source>
</evidence>
<dbReference type="InterPro" id="IPR050319">
    <property type="entry name" value="ABC_transp_ATP-bind"/>
</dbReference>
<dbReference type="InterPro" id="IPR013563">
    <property type="entry name" value="Oligopep_ABC_C"/>
</dbReference>
<dbReference type="InterPro" id="IPR027417">
    <property type="entry name" value="P-loop_NTPase"/>
</dbReference>